<evidence type="ECO:0000256" key="2">
    <source>
        <dbReference type="ARBA" id="ARBA00022692"/>
    </source>
</evidence>
<keyword evidence="8" id="KW-1185">Reference proteome</keyword>
<feature type="transmembrane region" description="Helical" evidence="5">
    <location>
        <begin position="57"/>
        <end position="77"/>
    </location>
</feature>
<dbReference type="Proteomes" id="UP001595796">
    <property type="component" value="Unassembled WGS sequence"/>
</dbReference>
<evidence type="ECO:0000256" key="5">
    <source>
        <dbReference type="SAM" id="Phobius"/>
    </source>
</evidence>
<accession>A0ABV9Z5K8</accession>
<evidence type="ECO:0000313" key="7">
    <source>
        <dbReference type="EMBL" id="MFC5069904.1"/>
    </source>
</evidence>
<proteinExistence type="predicted"/>
<evidence type="ECO:0000256" key="1">
    <source>
        <dbReference type="ARBA" id="ARBA00004127"/>
    </source>
</evidence>
<comment type="caution">
    <text evidence="7">The sequence shown here is derived from an EMBL/GenBank/DDBJ whole genome shotgun (WGS) entry which is preliminary data.</text>
</comment>
<dbReference type="InterPro" id="IPR010652">
    <property type="entry name" value="DUF1232"/>
</dbReference>
<name>A0ABV9Z5K8_9HYPH</name>
<protein>
    <submittedName>
        <fullName evidence="7">YkvA family protein</fullName>
    </submittedName>
</protein>
<keyword evidence="2 5" id="KW-0812">Transmembrane</keyword>
<gene>
    <name evidence="7" type="ORF">ACFPFW_17955</name>
</gene>
<reference evidence="8" key="1">
    <citation type="journal article" date="2019" name="Int. J. Syst. Evol. Microbiol.">
        <title>The Global Catalogue of Microorganisms (GCM) 10K type strain sequencing project: providing services to taxonomists for standard genome sequencing and annotation.</title>
        <authorList>
            <consortium name="The Broad Institute Genomics Platform"/>
            <consortium name="The Broad Institute Genome Sequencing Center for Infectious Disease"/>
            <person name="Wu L."/>
            <person name="Ma J."/>
        </authorList>
    </citation>
    <scope>NUCLEOTIDE SEQUENCE [LARGE SCALE GENOMIC DNA]</scope>
    <source>
        <strain evidence="8">CGMCC 1.16444</strain>
    </source>
</reference>
<evidence type="ECO:0000313" key="8">
    <source>
        <dbReference type="Proteomes" id="UP001595796"/>
    </source>
</evidence>
<feature type="domain" description="DUF1232" evidence="6">
    <location>
        <begin position="32"/>
        <end position="67"/>
    </location>
</feature>
<dbReference type="Pfam" id="PF06803">
    <property type="entry name" value="DUF1232"/>
    <property type="match status" value="1"/>
</dbReference>
<comment type="subcellular location">
    <subcellularLocation>
        <location evidence="1">Endomembrane system</location>
        <topology evidence="1">Multi-pass membrane protein</topology>
    </subcellularLocation>
</comment>
<dbReference type="RefSeq" id="WP_114957784.1">
    <property type="nucleotide sequence ID" value="NZ_JBHSJF010000008.1"/>
</dbReference>
<evidence type="ECO:0000256" key="3">
    <source>
        <dbReference type="ARBA" id="ARBA00022989"/>
    </source>
</evidence>
<evidence type="ECO:0000259" key="6">
    <source>
        <dbReference type="Pfam" id="PF06803"/>
    </source>
</evidence>
<feature type="transmembrane region" description="Helical" evidence="5">
    <location>
        <begin position="97"/>
        <end position="121"/>
    </location>
</feature>
<keyword evidence="4 5" id="KW-0472">Membrane</keyword>
<organism evidence="7 8">
    <name type="scientific">Flaviflagellibacter deserti</name>
    <dbReference type="NCBI Taxonomy" id="2267266"/>
    <lineage>
        <taxon>Bacteria</taxon>
        <taxon>Pseudomonadati</taxon>
        <taxon>Pseudomonadota</taxon>
        <taxon>Alphaproteobacteria</taxon>
        <taxon>Hyphomicrobiales</taxon>
        <taxon>Flaviflagellibacter</taxon>
    </lineage>
</organism>
<sequence length="126" mass="13690">MWARLKNWARLLRRDATALWLAARDPRVPFSVKALAALVAAYALSPIDLIPDFIPVLGYLDEVILLPIAIAGLSRLIDPAIMAEHRATAETLATRPVSFAGAAMIAGIWTLVAVALSAMLWKAFQN</sequence>
<keyword evidence="3 5" id="KW-1133">Transmembrane helix</keyword>
<dbReference type="EMBL" id="JBHSJF010000008">
    <property type="protein sequence ID" value="MFC5069904.1"/>
    <property type="molecule type" value="Genomic_DNA"/>
</dbReference>
<evidence type="ECO:0000256" key="4">
    <source>
        <dbReference type="ARBA" id="ARBA00023136"/>
    </source>
</evidence>